<dbReference type="SUPFAM" id="SSF51206">
    <property type="entry name" value="cAMP-binding domain-like"/>
    <property type="match status" value="1"/>
</dbReference>
<dbReference type="Pfam" id="PF13545">
    <property type="entry name" value="HTH_Crp_2"/>
    <property type="match status" value="1"/>
</dbReference>
<evidence type="ECO:0000256" key="3">
    <source>
        <dbReference type="ARBA" id="ARBA00023163"/>
    </source>
</evidence>
<dbReference type="InterPro" id="IPR012318">
    <property type="entry name" value="HTH_CRP"/>
</dbReference>
<keyword evidence="7" id="KW-1185">Reference proteome</keyword>
<dbReference type="Pfam" id="PF00027">
    <property type="entry name" value="cNMP_binding"/>
    <property type="match status" value="1"/>
</dbReference>
<dbReference type="GO" id="GO:0003700">
    <property type="term" value="F:DNA-binding transcription factor activity"/>
    <property type="evidence" value="ECO:0007669"/>
    <property type="project" value="TreeGrafter"/>
</dbReference>
<dbReference type="Gene3D" id="2.60.120.10">
    <property type="entry name" value="Jelly Rolls"/>
    <property type="match status" value="1"/>
</dbReference>
<evidence type="ECO:0000256" key="1">
    <source>
        <dbReference type="ARBA" id="ARBA00023015"/>
    </source>
</evidence>
<evidence type="ECO:0000313" key="7">
    <source>
        <dbReference type="Proteomes" id="UP000301751"/>
    </source>
</evidence>
<keyword evidence="3" id="KW-0804">Transcription</keyword>
<reference evidence="7" key="1">
    <citation type="submission" date="2019-03" db="EMBL/GenBank/DDBJ databases">
        <title>Aquabacterium pictum sp.nov., the first bacteriochlorophyll a-containing freshwater bacterium in the genus Aquabacterium of the class Betaproteobacteria.</title>
        <authorList>
            <person name="Hirose S."/>
            <person name="Tank M."/>
            <person name="Hara E."/>
            <person name="Tamaki H."/>
            <person name="Takaichi S."/>
            <person name="Haruta S."/>
            <person name="Hanada S."/>
        </authorList>
    </citation>
    <scope>NUCLEOTIDE SEQUENCE [LARGE SCALE GENOMIC DNA]</scope>
    <source>
        <strain evidence="7">W35</strain>
    </source>
</reference>
<dbReference type="AlphaFoldDB" id="A0A480AMT3"/>
<dbReference type="OrthoDB" id="8898008at2"/>
<dbReference type="SUPFAM" id="SSF46785">
    <property type="entry name" value="Winged helix' DNA-binding domain"/>
    <property type="match status" value="1"/>
</dbReference>
<dbReference type="InterPro" id="IPR036390">
    <property type="entry name" value="WH_DNA-bd_sf"/>
</dbReference>
<feature type="domain" description="HTH crp-type" evidence="5">
    <location>
        <begin position="154"/>
        <end position="226"/>
    </location>
</feature>
<evidence type="ECO:0000259" key="5">
    <source>
        <dbReference type="PROSITE" id="PS51063"/>
    </source>
</evidence>
<dbReference type="PANTHER" id="PTHR24567">
    <property type="entry name" value="CRP FAMILY TRANSCRIPTIONAL REGULATORY PROTEIN"/>
    <property type="match status" value="1"/>
</dbReference>
<evidence type="ECO:0000313" key="6">
    <source>
        <dbReference type="EMBL" id="GCL61677.1"/>
    </source>
</evidence>
<keyword evidence="1" id="KW-0805">Transcription regulation</keyword>
<dbReference type="Proteomes" id="UP000301751">
    <property type="component" value="Unassembled WGS sequence"/>
</dbReference>
<dbReference type="Gene3D" id="1.10.10.10">
    <property type="entry name" value="Winged helix-like DNA-binding domain superfamily/Winged helix DNA-binding domain"/>
    <property type="match status" value="1"/>
</dbReference>
<dbReference type="PANTHER" id="PTHR24567:SF74">
    <property type="entry name" value="HTH-TYPE TRANSCRIPTIONAL REGULATOR ARCR"/>
    <property type="match status" value="1"/>
</dbReference>
<dbReference type="InterPro" id="IPR018490">
    <property type="entry name" value="cNMP-bd_dom_sf"/>
</dbReference>
<name>A0A480AMT3_9BURK</name>
<sequence>MPPAPSARADGTAGIGYQESLRDLPDALADALLQCGQQRSWRRGQMVMRQGAPCDALVVALEGRLAATLGRSDGHDTLLRWLDPGELLALPAVLGGMRATVSVEAQGPARTLHVPRATFVALLRSHPEGAISIAVLLSRRLGALFRFAEHHGSPSLDERLDHALQRLARSQGQPDGAGGVRLKATQAELAHAAGASRQRVHLALKALQAQGRLELGYGWVRLLPPAG</sequence>
<proteinExistence type="predicted"/>
<accession>A0A480AMT3</accession>
<dbReference type="InterPro" id="IPR000595">
    <property type="entry name" value="cNMP-bd_dom"/>
</dbReference>
<dbReference type="GO" id="GO:0005829">
    <property type="term" value="C:cytosol"/>
    <property type="evidence" value="ECO:0007669"/>
    <property type="project" value="TreeGrafter"/>
</dbReference>
<dbReference type="InterPro" id="IPR050397">
    <property type="entry name" value="Env_Response_Regulators"/>
</dbReference>
<comment type="caution">
    <text evidence="6">The sequence shown here is derived from an EMBL/GenBank/DDBJ whole genome shotgun (WGS) entry which is preliminary data.</text>
</comment>
<organism evidence="6 7">
    <name type="scientific">Pseudaquabacterium pictum</name>
    <dbReference type="NCBI Taxonomy" id="2315236"/>
    <lineage>
        <taxon>Bacteria</taxon>
        <taxon>Pseudomonadati</taxon>
        <taxon>Pseudomonadota</taxon>
        <taxon>Betaproteobacteria</taxon>
        <taxon>Burkholderiales</taxon>
        <taxon>Sphaerotilaceae</taxon>
        <taxon>Pseudaquabacterium</taxon>
    </lineage>
</organism>
<dbReference type="CDD" id="cd00038">
    <property type="entry name" value="CAP_ED"/>
    <property type="match status" value="1"/>
</dbReference>
<dbReference type="SMART" id="SM00100">
    <property type="entry name" value="cNMP"/>
    <property type="match status" value="1"/>
</dbReference>
<gene>
    <name evidence="6" type="primary">fnr</name>
    <name evidence="6" type="ORF">AQPW35_07580</name>
</gene>
<dbReference type="PROSITE" id="PS50042">
    <property type="entry name" value="CNMP_BINDING_3"/>
    <property type="match status" value="1"/>
</dbReference>
<keyword evidence="2" id="KW-0238">DNA-binding</keyword>
<evidence type="ECO:0000259" key="4">
    <source>
        <dbReference type="PROSITE" id="PS50042"/>
    </source>
</evidence>
<evidence type="ECO:0000256" key="2">
    <source>
        <dbReference type="ARBA" id="ARBA00023125"/>
    </source>
</evidence>
<dbReference type="InterPro" id="IPR036388">
    <property type="entry name" value="WH-like_DNA-bd_sf"/>
</dbReference>
<dbReference type="RefSeq" id="WP_137731402.1">
    <property type="nucleotide sequence ID" value="NZ_BJCL01000001.1"/>
</dbReference>
<dbReference type="EMBL" id="BJCL01000001">
    <property type="protein sequence ID" value="GCL61677.1"/>
    <property type="molecule type" value="Genomic_DNA"/>
</dbReference>
<dbReference type="GO" id="GO:0003677">
    <property type="term" value="F:DNA binding"/>
    <property type="evidence" value="ECO:0007669"/>
    <property type="project" value="UniProtKB-KW"/>
</dbReference>
<dbReference type="InterPro" id="IPR014710">
    <property type="entry name" value="RmlC-like_jellyroll"/>
</dbReference>
<feature type="domain" description="Cyclic nucleotide-binding" evidence="4">
    <location>
        <begin position="20"/>
        <end position="123"/>
    </location>
</feature>
<dbReference type="PROSITE" id="PS51063">
    <property type="entry name" value="HTH_CRP_2"/>
    <property type="match status" value="1"/>
</dbReference>
<protein>
    <submittedName>
        <fullName evidence="6">Crp/Fnr family transcriptional regulator</fullName>
    </submittedName>
</protein>